<proteinExistence type="predicted"/>
<dbReference type="RefSeq" id="WP_126781907.1">
    <property type="nucleotide sequence ID" value="NZ_NGJU01000023.1"/>
</dbReference>
<keyword evidence="3" id="KW-1185">Reference proteome</keyword>
<feature type="region of interest" description="Disordered" evidence="1">
    <location>
        <begin position="20"/>
        <end position="40"/>
    </location>
</feature>
<gene>
    <name evidence="2" type="ORF">CBF35_13200</name>
</gene>
<reference evidence="2 3" key="1">
    <citation type="submission" date="2017-05" db="EMBL/GenBank/DDBJ databases">
        <title>Vagococcus spp. assemblies.</title>
        <authorList>
            <person name="Gulvik C.A."/>
        </authorList>
    </citation>
    <scope>NUCLEOTIDE SEQUENCE [LARGE SCALE GENOMIC DNA]</scope>
    <source>
        <strain evidence="2 3">NCFB 2777</strain>
    </source>
</reference>
<accession>A0A429ZFB5</accession>
<dbReference type="AlphaFoldDB" id="A0A429ZFB5"/>
<dbReference type="GeneID" id="98569302"/>
<dbReference type="EMBL" id="NGJU01000023">
    <property type="protein sequence ID" value="RST92403.1"/>
    <property type="molecule type" value="Genomic_DNA"/>
</dbReference>
<comment type="caution">
    <text evidence="2">The sequence shown here is derived from an EMBL/GenBank/DDBJ whole genome shotgun (WGS) entry which is preliminary data.</text>
</comment>
<evidence type="ECO:0000313" key="2">
    <source>
        <dbReference type="EMBL" id="RST92403.1"/>
    </source>
</evidence>
<evidence type="ECO:0000256" key="1">
    <source>
        <dbReference type="SAM" id="MobiDB-lite"/>
    </source>
</evidence>
<evidence type="ECO:0000313" key="3">
    <source>
        <dbReference type="Proteomes" id="UP000287239"/>
    </source>
</evidence>
<sequence length="225" mass="25634">MLILTLLTTLFLLTSCQSPLQTDDESALPPPPTRTTFEEHHSERDVIPHVYYDQVTGTLLDLAFWLQHKDLPSLTLAINSTDTWEELEISFHSMTLLPITSLLFQEVHEHTGLHQGLIILETRIQNSSPFAFDVDYDNFYLLTTDNLNLTSSKFFIETIQHLPIAETNKDSQLTSGYFIFLLDDFASLTTLKEWRIHLPLVPSETELDSPISLTYEASFSTIGTD</sequence>
<organism evidence="2 3">
    <name type="scientific">Vagococcus salmoninarum</name>
    <dbReference type="NCBI Taxonomy" id="2739"/>
    <lineage>
        <taxon>Bacteria</taxon>
        <taxon>Bacillati</taxon>
        <taxon>Bacillota</taxon>
        <taxon>Bacilli</taxon>
        <taxon>Lactobacillales</taxon>
        <taxon>Enterococcaceae</taxon>
        <taxon>Vagococcus</taxon>
    </lineage>
</organism>
<protein>
    <submittedName>
        <fullName evidence="2">Uncharacterized protein</fullName>
    </submittedName>
</protein>
<name>A0A429ZFB5_9ENTE</name>
<dbReference type="Proteomes" id="UP000287239">
    <property type="component" value="Unassembled WGS sequence"/>
</dbReference>